<dbReference type="Gene3D" id="3.40.50.12780">
    <property type="entry name" value="N-terminal domain of ligase-like"/>
    <property type="match status" value="1"/>
</dbReference>
<keyword evidence="2 3" id="KW-0436">Ligase</keyword>
<dbReference type="AlphaFoldDB" id="F3KZ80"/>
<dbReference type="InterPro" id="IPR000873">
    <property type="entry name" value="AMP-dep_synth/lig_dom"/>
</dbReference>
<dbReference type="Proteomes" id="UP000005615">
    <property type="component" value="Unassembled WGS sequence"/>
</dbReference>
<dbReference type="OrthoDB" id="9047442at2"/>
<dbReference type="STRING" id="2518989.IMCC3088_191"/>
<dbReference type="InterPro" id="IPR042099">
    <property type="entry name" value="ANL_N_sf"/>
</dbReference>
<dbReference type="Gene3D" id="3.30.300.30">
    <property type="match status" value="1"/>
</dbReference>
<comment type="similarity">
    <text evidence="1">Belongs to the ATP-dependent AMP-binding enzyme family.</text>
</comment>
<evidence type="ECO:0000313" key="3">
    <source>
        <dbReference type="EMBL" id="EGG30567.1"/>
    </source>
</evidence>
<organism evidence="3 4">
    <name type="scientific">Aequoribacter fuscus</name>
    <dbReference type="NCBI Taxonomy" id="2518989"/>
    <lineage>
        <taxon>Bacteria</taxon>
        <taxon>Pseudomonadati</taxon>
        <taxon>Pseudomonadota</taxon>
        <taxon>Gammaproteobacteria</taxon>
        <taxon>Cellvibrionales</taxon>
        <taxon>Halieaceae</taxon>
        <taxon>Aequoribacter</taxon>
    </lineage>
</organism>
<dbReference type="PROSITE" id="PS00455">
    <property type="entry name" value="AMP_BINDING"/>
    <property type="match status" value="1"/>
</dbReference>
<protein>
    <submittedName>
        <fullName evidence="3">Long-chain-fatty-acid--CoA ligase</fullName>
    </submittedName>
</protein>
<evidence type="ECO:0000313" key="4">
    <source>
        <dbReference type="Proteomes" id="UP000005615"/>
    </source>
</evidence>
<dbReference type="RefSeq" id="WP_009574720.1">
    <property type="nucleotide sequence ID" value="NZ_AEIG01000011.1"/>
</dbReference>
<dbReference type="GO" id="GO:0006631">
    <property type="term" value="P:fatty acid metabolic process"/>
    <property type="evidence" value="ECO:0007669"/>
    <property type="project" value="TreeGrafter"/>
</dbReference>
<sequence length="502" mass="54429">MLRPNVLHDLPRVRAECAPDSWALLGDTRLSYADLAAQVEALAHYLAGQYAPGSRVGVLAWNSNEYLILIYACSAAGLVLVPLNTRLAMAEWQYQLRSTRPGLLVYGAEFKAQSVELAAELEFECAQIDSLVLLGARGSGSPLPLVTPDSPVWVLHTSGSTGKPKGAMLTHRSFLAGLESAAQGRPVLETDVYLYPFPLFHVSAHNVFLQHRHGAAVWLLPGFDADRVLSLCEQGQVSTLSLAPTMLAMLLDHPRYSPEKLKGVRAIGYGASAMPLPLMQTLLSTLDIELSQSYGMTELSGSISFLMPDDHREGLTDASIMRSVGRPVKGVEVTVRNDQGDVLPTGSIGEVCVAADQCMTGYWERPHETESAIGAGFLRTGDLGVFDDRGYLTLADRKKDMIISGGENVASREVEDILAAHEAVKQVAVVGLPHERWGEIVCACLVLRRAVEAGELDDFCRTQLAAFKCPKRYVTLELLPLNASGKIDKPALRQALLDQSLS</sequence>
<dbReference type="InterPro" id="IPR025110">
    <property type="entry name" value="AMP-bd_C"/>
</dbReference>
<dbReference type="PANTHER" id="PTHR43201:SF32">
    <property type="entry name" value="2-SUCCINYLBENZOATE--COA LIGASE, CHLOROPLASTIC_PEROXISOMAL"/>
    <property type="match status" value="1"/>
</dbReference>
<dbReference type="eggNOG" id="COG0318">
    <property type="taxonomic scope" value="Bacteria"/>
</dbReference>
<dbReference type="InterPro" id="IPR020845">
    <property type="entry name" value="AMP-binding_CS"/>
</dbReference>
<dbReference type="SUPFAM" id="SSF56801">
    <property type="entry name" value="Acetyl-CoA synthetase-like"/>
    <property type="match status" value="1"/>
</dbReference>
<keyword evidence="4" id="KW-1185">Reference proteome</keyword>
<accession>F3KZ80</accession>
<dbReference type="Pfam" id="PF00501">
    <property type="entry name" value="AMP-binding"/>
    <property type="match status" value="1"/>
</dbReference>
<dbReference type="Pfam" id="PF13193">
    <property type="entry name" value="AMP-binding_C"/>
    <property type="match status" value="1"/>
</dbReference>
<evidence type="ECO:0000256" key="2">
    <source>
        <dbReference type="ARBA" id="ARBA00022598"/>
    </source>
</evidence>
<reference evidence="3 4" key="1">
    <citation type="journal article" date="2011" name="J. Bacteriol.">
        <title>Genome sequence of strain IMCC3088, a proteorhodopsin-containing marine bacterium belonging to the OM60/NOR5 clade.</title>
        <authorList>
            <person name="Jang Y."/>
            <person name="Oh H.M."/>
            <person name="Kang I."/>
            <person name="Lee K."/>
            <person name="Yang S.J."/>
            <person name="Cho J.C."/>
        </authorList>
    </citation>
    <scope>NUCLEOTIDE SEQUENCE [LARGE SCALE GENOMIC DNA]</scope>
    <source>
        <strain evidence="3 4">IMCC3088</strain>
    </source>
</reference>
<dbReference type="GO" id="GO:0031956">
    <property type="term" value="F:medium-chain fatty acid-CoA ligase activity"/>
    <property type="evidence" value="ECO:0007669"/>
    <property type="project" value="TreeGrafter"/>
</dbReference>
<comment type="caution">
    <text evidence="3">The sequence shown here is derived from an EMBL/GenBank/DDBJ whole genome shotgun (WGS) entry which is preliminary data.</text>
</comment>
<dbReference type="InterPro" id="IPR045851">
    <property type="entry name" value="AMP-bd_C_sf"/>
</dbReference>
<dbReference type="PANTHER" id="PTHR43201">
    <property type="entry name" value="ACYL-COA SYNTHETASE"/>
    <property type="match status" value="1"/>
</dbReference>
<name>F3KZ80_9GAMM</name>
<dbReference type="FunFam" id="3.30.300.30:FF:000008">
    <property type="entry name" value="2,3-dihydroxybenzoate-AMP ligase"/>
    <property type="match status" value="1"/>
</dbReference>
<gene>
    <name evidence="3" type="ORF">IMCC3088_191</name>
</gene>
<proteinExistence type="inferred from homology"/>
<evidence type="ECO:0000256" key="1">
    <source>
        <dbReference type="ARBA" id="ARBA00006432"/>
    </source>
</evidence>
<dbReference type="EMBL" id="AEIG01000011">
    <property type="protein sequence ID" value="EGG30567.1"/>
    <property type="molecule type" value="Genomic_DNA"/>
</dbReference>